<sequence length="87" mass="9666">MHKRKVDPPRSRTKTRPYVCDSGTGVRVDNMVTFDSRRCRISASRRPMRVSMSGTCHWKLGWSGMLLISSAPGAHGVGLKPIIGKEI</sequence>
<name>A0A9P8T2A6_9ASCO</name>
<reference evidence="1" key="1">
    <citation type="journal article" date="2021" name="Open Biol.">
        <title>Shared evolutionary footprints suggest mitochondrial oxidative damage underlies multiple complex I losses in fungi.</title>
        <authorList>
            <person name="Schikora-Tamarit M.A."/>
            <person name="Marcet-Houben M."/>
            <person name="Nosek J."/>
            <person name="Gabaldon T."/>
        </authorList>
    </citation>
    <scope>NUCLEOTIDE SEQUENCE</scope>
    <source>
        <strain evidence="1">NCAIM Y.01608</strain>
    </source>
</reference>
<evidence type="ECO:0000313" key="2">
    <source>
        <dbReference type="Proteomes" id="UP000788993"/>
    </source>
</evidence>
<reference evidence="1" key="2">
    <citation type="submission" date="2021-01" db="EMBL/GenBank/DDBJ databases">
        <authorList>
            <person name="Schikora-Tamarit M.A."/>
        </authorList>
    </citation>
    <scope>NUCLEOTIDE SEQUENCE</scope>
    <source>
        <strain evidence="1">NCAIM Y.01608</strain>
    </source>
</reference>
<protein>
    <submittedName>
        <fullName evidence="1">Uncharacterized protein</fullName>
    </submittedName>
</protein>
<proteinExistence type="predicted"/>
<organism evidence="1 2">
    <name type="scientific">Ogataea polymorpha</name>
    <dbReference type="NCBI Taxonomy" id="460523"/>
    <lineage>
        <taxon>Eukaryota</taxon>
        <taxon>Fungi</taxon>
        <taxon>Dikarya</taxon>
        <taxon>Ascomycota</taxon>
        <taxon>Saccharomycotina</taxon>
        <taxon>Pichiomycetes</taxon>
        <taxon>Pichiales</taxon>
        <taxon>Pichiaceae</taxon>
        <taxon>Ogataea</taxon>
    </lineage>
</organism>
<dbReference type="EMBL" id="JAEUBD010001266">
    <property type="protein sequence ID" value="KAH3662765.1"/>
    <property type="molecule type" value="Genomic_DNA"/>
</dbReference>
<comment type="caution">
    <text evidence="1">The sequence shown here is derived from an EMBL/GenBank/DDBJ whole genome shotgun (WGS) entry which is preliminary data.</text>
</comment>
<keyword evidence="2" id="KW-1185">Reference proteome</keyword>
<gene>
    <name evidence="1" type="ORF">OGATHE_004341</name>
</gene>
<evidence type="ECO:0000313" key="1">
    <source>
        <dbReference type="EMBL" id="KAH3662765.1"/>
    </source>
</evidence>
<dbReference type="Proteomes" id="UP000788993">
    <property type="component" value="Unassembled WGS sequence"/>
</dbReference>
<dbReference type="AlphaFoldDB" id="A0A9P8T2A6"/>
<accession>A0A9P8T2A6</accession>